<reference evidence="3" key="4">
    <citation type="submission" date="2025-05" db="UniProtKB">
        <authorList>
            <consortium name="EnsemblFungi"/>
        </authorList>
    </citation>
    <scope>IDENTIFICATION</scope>
    <source>
        <strain evidence="3">isolate 1-1 / race 1 (BBBD)</strain>
    </source>
</reference>
<evidence type="ECO:0000313" key="3">
    <source>
        <dbReference type="EnsemblFungi" id="PTTG_28140-t43_1-p1"/>
    </source>
</evidence>
<accession>A0A180GG82</accession>
<dbReference type="OrthoDB" id="2507130at2759"/>
<name>A0A180GG82_PUCT1</name>
<gene>
    <name evidence="2" type="ORF">PTTG_28140</name>
</gene>
<dbReference type="AlphaFoldDB" id="A0A180GG82"/>
<dbReference type="VEuPathDB" id="FungiDB:PTTG_28140"/>
<dbReference type="EMBL" id="ADAS02000090">
    <property type="protein sequence ID" value="OAV90973.1"/>
    <property type="molecule type" value="Genomic_DNA"/>
</dbReference>
<reference evidence="2" key="1">
    <citation type="submission" date="2009-11" db="EMBL/GenBank/DDBJ databases">
        <authorList>
            <consortium name="The Broad Institute Genome Sequencing Platform"/>
            <person name="Ward D."/>
            <person name="Feldgarden M."/>
            <person name="Earl A."/>
            <person name="Young S.K."/>
            <person name="Zeng Q."/>
            <person name="Koehrsen M."/>
            <person name="Alvarado L."/>
            <person name="Berlin A."/>
            <person name="Bochicchio J."/>
            <person name="Borenstein D."/>
            <person name="Chapman S.B."/>
            <person name="Chen Z."/>
            <person name="Engels R."/>
            <person name="Freedman E."/>
            <person name="Gellesch M."/>
            <person name="Goldberg J."/>
            <person name="Griggs A."/>
            <person name="Gujja S."/>
            <person name="Heilman E."/>
            <person name="Heiman D."/>
            <person name="Hepburn T."/>
            <person name="Howarth C."/>
            <person name="Jen D."/>
            <person name="Larson L."/>
            <person name="Lewis B."/>
            <person name="Mehta T."/>
            <person name="Park D."/>
            <person name="Pearson M."/>
            <person name="Roberts A."/>
            <person name="Saif S."/>
            <person name="Shea T."/>
            <person name="Shenoy N."/>
            <person name="Sisk P."/>
            <person name="Stolte C."/>
            <person name="Sykes S."/>
            <person name="Thomson T."/>
            <person name="Walk T."/>
            <person name="White J."/>
            <person name="Yandava C."/>
            <person name="Izard J."/>
            <person name="Baranova O.V."/>
            <person name="Blanton J.M."/>
            <person name="Tanner A.C."/>
            <person name="Dewhirst F.E."/>
            <person name="Haas B."/>
            <person name="Nusbaum C."/>
            <person name="Birren B."/>
        </authorList>
    </citation>
    <scope>NUCLEOTIDE SEQUENCE [LARGE SCALE GENOMIC DNA]</scope>
    <source>
        <strain evidence="2">1-1 BBBD Race 1</strain>
    </source>
</reference>
<reference evidence="3 4" key="3">
    <citation type="journal article" date="2017" name="G3 (Bethesda)">
        <title>Comparative analysis highlights variable genome content of wheat rusts and divergence of the mating loci.</title>
        <authorList>
            <person name="Cuomo C.A."/>
            <person name="Bakkeren G."/>
            <person name="Khalil H.B."/>
            <person name="Panwar V."/>
            <person name="Joly D."/>
            <person name="Linning R."/>
            <person name="Sakthikumar S."/>
            <person name="Song X."/>
            <person name="Adiconis X."/>
            <person name="Fan L."/>
            <person name="Goldberg J.M."/>
            <person name="Levin J.Z."/>
            <person name="Young S."/>
            <person name="Zeng Q."/>
            <person name="Anikster Y."/>
            <person name="Bruce M."/>
            <person name="Wang M."/>
            <person name="Yin C."/>
            <person name="McCallum B."/>
            <person name="Szabo L.J."/>
            <person name="Hulbert S."/>
            <person name="Chen X."/>
            <person name="Fellers J.P."/>
        </authorList>
    </citation>
    <scope>NUCLEOTIDE SEQUENCE</scope>
    <source>
        <strain evidence="3">isolate 1-1 / race 1 (BBBD)</strain>
        <strain evidence="4">Isolate 1-1 / race 1 (BBBD)</strain>
    </source>
</reference>
<reference evidence="2" key="2">
    <citation type="submission" date="2016-05" db="EMBL/GenBank/DDBJ databases">
        <title>Comparative analysis highlights variable genome content of wheat rusts and divergence of the mating loci.</title>
        <authorList>
            <person name="Cuomo C.A."/>
            <person name="Bakkeren G."/>
            <person name="Szabo L."/>
            <person name="Khalil H."/>
            <person name="Joly D."/>
            <person name="Goldberg J."/>
            <person name="Young S."/>
            <person name="Zeng Q."/>
            <person name="Fellers J."/>
        </authorList>
    </citation>
    <scope>NUCLEOTIDE SEQUENCE [LARGE SCALE GENOMIC DNA]</scope>
    <source>
        <strain evidence="2">1-1 BBBD Race 1</strain>
    </source>
</reference>
<sequence>MSPSPAPDPPPPPIGLFQETPLQAIIQQTRYLLQYLKEAASSKNPTQSLNFDQIFHVLSNVSDVHSNLEKLNILDKNMKETVIYPSSNLKSEPQILDKILERLDRIERQSAILAPPPPATWAAVAHGSKKKPNSPKEQPHPVPTNAEINKFKKASVVIHTPPGFTAMGAMSAPEITSKINNVFPSINATVKSQIIEASGIALLPSKDLKIYVNTREQARWLLTNKHTWTELVDSKLKNFPSRFPVILHAIPTNFGLANQAHLHELGKQNGIDPSLIQSARWLGDPVRNRKKNGSLVLQLLNKEIALKLGHTAQWCKNSLLCNKCTGNHNSKTCNTPQTESTKCCMCITRDKLTSKNTVNTLDKKYAHPPWSQSCPSMKQDIQCRKRRCWNA</sequence>
<keyword evidence="4" id="KW-1185">Reference proteome</keyword>
<dbReference type="STRING" id="630390.A0A180GG82"/>
<organism evidence="2">
    <name type="scientific">Puccinia triticina (isolate 1-1 / race 1 (BBBD))</name>
    <name type="common">Brown leaf rust fungus</name>
    <dbReference type="NCBI Taxonomy" id="630390"/>
    <lineage>
        <taxon>Eukaryota</taxon>
        <taxon>Fungi</taxon>
        <taxon>Dikarya</taxon>
        <taxon>Basidiomycota</taxon>
        <taxon>Pucciniomycotina</taxon>
        <taxon>Pucciniomycetes</taxon>
        <taxon>Pucciniales</taxon>
        <taxon>Pucciniaceae</taxon>
        <taxon>Puccinia</taxon>
    </lineage>
</organism>
<dbReference type="Proteomes" id="UP000005240">
    <property type="component" value="Unassembled WGS sequence"/>
</dbReference>
<evidence type="ECO:0000313" key="4">
    <source>
        <dbReference type="Proteomes" id="UP000005240"/>
    </source>
</evidence>
<proteinExistence type="predicted"/>
<feature type="region of interest" description="Disordered" evidence="1">
    <location>
        <begin position="117"/>
        <end position="144"/>
    </location>
</feature>
<evidence type="ECO:0000313" key="2">
    <source>
        <dbReference type="EMBL" id="OAV90973.1"/>
    </source>
</evidence>
<dbReference type="EnsemblFungi" id="PTTG_28140-t43_1">
    <property type="protein sequence ID" value="PTTG_28140-t43_1-p1"/>
    <property type="gene ID" value="PTTG_28140"/>
</dbReference>
<evidence type="ECO:0000256" key="1">
    <source>
        <dbReference type="SAM" id="MobiDB-lite"/>
    </source>
</evidence>
<protein>
    <submittedName>
        <fullName evidence="2 3">Uncharacterized protein</fullName>
    </submittedName>
</protein>